<feature type="domain" description="HTH tetR-type" evidence="4">
    <location>
        <begin position="12"/>
        <end position="72"/>
    </location>
</feature>
<keyword evidence="1 2" id="KW-0238">DNA-binding</keyword>
<dbReference type="Pfam" id="PF00440">
    <property type="entry name" value="TetR_N"/>
    <property type="match status" value="1"/>
</dbReference>
<dbReference type="GO" id="GO:0003677">
    <property type="term" value="F:DNA binding"/>
    <property type="evidence" value="ECO:0007669"/>
    <property type="project" value="UniProtKB-UniRule"/>
</dbReference>
<dbReference type="InterPro" id="IPR023772">
    <property type="entry name" value="DNA-bd_HTH_TetR-type_CS"/>
</dbReference>
<name>A0A2W6NB71_9BACL</name>
<dbReference type="InterPro" id="IPR039532">
    <property type="entry name" value="TetR_C_Firmicutes"/>
</dbReference>
<dbReference type="PROSITE" id="PS01081">
    <property type="entry name" value="HTH_TETR_1"/>
    <property type="match status" value="1"/>
</dbReference>
<dbReference type="InterPro" id="IPR009057">
    <property type="entry name" value="Homeodomain-like_sf"/>
</dbReference>
<dbReference type="Pfam" id="PF14278">
    <property type="entry name" value="TetR_C_8"/>
    <property type="match status" value="1"/>
</dbReference>
<dbReference type="InterPro" id="IPR050624">
    <property type="entry name" value="HTH-type_Tx_Regulator"/>
</dbReference>
<evidence type="ECO:0000313" key="5">
    <source>
        <dbReference type="EMBL" id="PZT52849.1"/>
    </source>
</evidence>
<dbReference type="RefSeq" id="WP_111272887.1">
    <property type="nucleotide sequence ID" value="NZ_QKWW01000085.1"/>
</dbReference>
<dbReference type="Gene3D" id="1.10.357.10">
    <property type="entry name" value="Tetracycline Repressor, domain 2"/>
    <property type="match status" value="1"/>
</dbReference>
<dbReference type="PANTHER" id="PTHR43479">
    <property type="entry name" value="ACREF/ENVCD OPERON REPRESSOR-RELATED"/>
    <property type="match status" value="1"/>
</dbReference>
<dbReference type="AlphaFoldDB" id="A0A2W6NB71"/>
<evidence type="ECO:0000256" key="3">
    <source>
        <dbReference type="SAM" id="Phobius"/>
    </source>
</evidence>
<evidence type="ECO:0000256" key="1">
    <source>
        <dbReference type="ARBA" id="ARBA00023125"/>
    </source>
</evidence>
<sequence>MENKPTGDLRVRRTHKHLYNALLELMETQSFENITVKQICDLAMVHRTTFYTHFKDKYDLLSHALRQIAEEELNFSTIPHSPAESLSEVFSAASKNKQVFTQLLSEERDSLRSLLRREMGKGIYIHLTEDVMKENVISEDDFLNIQIIIEAYTGAMIGVLSWWIENNMPMDKEDIYKRLIELDIFPEWKFLVNKGIE</sequence>
<keyword evidence="3" id="KW-0812">Transmembrane</keyword>
<feature type="DNA-binding region" description="H-T-H motif" evidence="2">
    <location>
        <begin position="35"/>
        <end position="54"/>
    </location>
</feature>
<evidence type="ECO:0000256" key="2">
    <source>
        <dbReference type="PROSITE-ProRule" id="PRU00335"/>
    </source>
</evidence>
<gene>
    <name evidence="5" type="ORF">DN757_24985</name>
</gene>
<accession>A0A2W6NB71</accession>
<feature type="transmembrane region" description="Helical" evidence="3">
    <location>
        <begin position="142"/>
        <end position="164"/>
    </location>
</feature>
<dbReference type="InterPro" id="IPR001647">
    <property type="entry name" value="HTH_TetR"/>
</dbReference>
<reference evidence="5 6" key="1">
    <citation type="submission" date="2018-06" db="EMBL/GenBank/DDBJ databases">
        <title>Isolation of heavy metals resistant Paenibacillus silvae NC2 from Gold-Copper mine in ZiJin, China.</title>
        <authorList>
            <person name="Xu J."/>
            <person name="Mazhar H.S."/>
            <person name="Rensing C."/>
        </authorList>
    </citation>
    <scope>NUCLEOTIDE SEQUENCE [LARGE SCALE GENOMIC DNA]</scope>
    <source>
        <strain evidence="5 6">NC2</strain>
    </source>
</reference>
<dbReference type="EMBL" id="QKWW01000085">
    <property type="protein sequence ID" value="PZT52849.1"/>
    <property type="molecule type" value="Genomic_DNA"/>
</dbReference>
<organism evidence="5 6">
    <name type="scientific">Paenibacillus silvae</name>
    <dbReference type="NCBI Taxonomy" id="1325358"/>
    <lineage>
        <taxon>Bacteria</taxon>
        <taxon>Bacillati</taxon>
        <taxon>Bacillota</taxon>
        <taxon>Bacilli</taxon>
        <taxon>Bacillales</taxon>
        <taxon>Paenibacillaceae</taxon>
        <taxon>Paenibacillus</taxon>
    </lineage>
</organism>
<keyword evidence="3" id="KW-1133">Transmembrane helix</keyword>
<dbReference type="Proteomes" id="UP000249204">
    <property type="component" value="Unassembled WGS sequence"/>
</dbReference>
<comment type="caution">
    <text evidence="5">The sequence shown here is derived from an EMBL/GenBank/DDBJ whole genome shotgun (WGS) entry which is preliminary data.</text>
</comment>
<dbReference type="PANTHER" id="PTHR43479:SF16">
    <property type="entry name" value="HTH TETR-TYPE DOMAIN-CONTAINING PROTEIN"/>
    <property type="match status" value="1"/>
</dbReference>
<keyword evidence="3" id="KW-0472">Membrane</keyword>
<dbReference type="PROSITE" id="PS50977">
    <property type="entry name" value="HTH_TETR_2"/>
    <property type="match status" value="1"/>
</dbReference>
<evidence type="ECO:0000259" key="4">
    <source>
        <dbReference type="PROSITE" id="PS50977"/>
    </source>
</evidence>
<dbReference type="SUPFAM" id="SSF46689">
    <property type="entry name" value="Homeodomain-like"/>
    <property type="match status" value="1"/>
</dbReference>
<proteinExistence type="predicted"/>
<evidence type="ECO:0000313" key="6">
    <source>
        <dbReference type="Proteomes" id="UP000249204"/>
    </source>
</evidence>
<protein>
    <submittedName>
        <fullName evidence="5">TetR/AcrR family transcriptional regulator</fullName>
    </submittedName>
</protein>